<dbReference type="SUPFAM" id="SSF81301">
    <property type="entry name" value="Nucleotidyltransferase"/>
    <property type="match status" value="1"/>
</dbReference>
<gene>
    <name evidence="2" type="ORF">A2174_01195</name>
</gene>
<accession>A0A1G2F618</accession>
<dbReference type="Proteomes" id="UP000177725">
    <property type="component" value="Unassembled WGS sequence"/>
</dbReference>
<feature type="domain" description="Polymerase beta nucleotidyltransferase" evidence="1">
    <location>
        <begin position="17"/>
        <end position="111"/>
    </location>
</feature>
<dbReference type="InterPro" id="IPR043519">
    <property type="entry name" value="NT_sf"/>
</dbReference>
<organism evidence="2 3">
    <name type="scientific">Candidatus Portnoybacteria bacterium RBG_13_41_18</name>
    <dbReference type="NCBI Taxonomy" id="1801991"/>
    <lineage>
        <taxon>Bacteria</taxon>
        <taxon>Candidatus Portnoyibacteriota</taxon>
    </lineage>
</organism>
<dbReference type="PANTHER" id="PTHR43852:SF3">
    <property type="entry name" value="NUCLEOTIDYLTRANSFERASE"/>
    <property type="match status" value="1"/>
</dbReference>
<dbReference type="AlphaFoldDB" id="A0A1G2F618"/>
<dbReference type="Pfam" id="PF18765">
    <property type="entry name" value="Polbeta"/>
    <property type="match status" value="1"/>
</dbReference>
<dbReference type="EMBL" id="MHMV01000045">
    <property type="protein sequence ID" value="OGZ33433.1"/>
    <property type="molecule type" value="Genomic_DNA"/>
</dbReference>
<dbReference type="InterPro" id="IPR052930">
    <property type="entry name" value="TA_antitoxin_MntA"/>
</dbReference>
<reference evidence="2 3" key="1">
    <citation type="journal article" date="2016" name="Nat. Commun.">
        <title>Thousands of microbial genomes shed light on interconnected biogeochemical processes in an aquifer system.</title>
        <authorList>
            <person name="Anantharaman K."/>
            <person name="Brown C.T."/>
            <person name="Hug L.A."/>
            <person name="Sharon I."/>
            <person name="Castelle C.J."/>
            <person name="Probst A.J."/>
            <person name="Thomas B.C."/>
            <person name="Singh A."/>
            <person name="Wilkins M.J."/>
            <person name="Karaoz U."/>
            <person name="Brodie E.L."/>
            <person name="Williams K.H."/>
            <person name="Hubbard S.S."/>
            <person name="Banfield J.F."/>
        </authorList>
    </citation>
    <scope>NUCLEOTIDE SEQUENCE [LARGE SCALE GENOMIC DNA]</scope>
</reference>
<protein>
    <recommendedName>
        <fullName evidence="1">Polymerase beta nucleotidyltransferase domain-containing protein</fullName>
    </recommendedName>
</protein>
<comment type="caution">
    <text evidence="2">The sequence shown here is derived from an EMBL/GenBank/DDBJ whole genome shotgun (WGS) entry which is preliminary data.</text>
</comment>
<proteinExistence type="predicted"/>
<name>A0A1G2F618_9BACT</name>
<dbReference type="InterPro" id="IPR041633">
    <property type="entry name" value="Polbeta"/>
</dbReference>
<evidence type="ECO:0000313" key="3">
    <source>
        <dbReference type="Proteomes" id="UP000177725"/>
    </source>
</evidence>
<dbReference type="PANTHER" id="PTHR43852">
    <property type="entry name" value="NUCLEOTIDYLTRANSFERASE"/>
    <property type="match status" value="1"/>
</dbReference>
<evidence type="ECO:0000259" key="1">
    <source>
        <dbReference type="Pfam" id="PF18765"/>
    </source>
</evidence>
<sequence>MTEYLSIDKNKRLGITEKIKEIFLAEKGVVFAYVFGSFLDLPSFRDIDIGIYLDSIKKEEIDNFEMKLSGKISKKCEMPFDIFEVKVLNFAPNSFLNNIFRNGKLLFSHNEKLLSDLIEKTSLEAIDNEYFAHQSLKELIPA</sequence>
<dbReference type="Gene3D" id="3.30.460.10">
    <property type="entry name" value="Beta Polymerase, domain 2"/>
    <property type="match status" value="1"/>
</dbReference>
<evidence type="ECO:0000313" key="2">
    <source>
        <dbReference type="EMBL" id="OGZ33433.1"/>
    </source>
</evidence>